<dbReference type="PROSITE" id="PS50164">
    <property type="entry name" value="GIY_YIG"/>
    <property type="match status" value="1"/>
</dbReference>
<dbReference type="HAMAP" id="MF_03100">
    <property type="entry name" value="Endonuc_su_Slx1"/>
    <property type="match status" value="1"/>
</dbReference>
<name>A0A4P9WNS9_9FUNG</name>
<keyword evidence="3" id="KW-0227">DNA damage</keyword>
<proteinExistence type="inferred from homology"/>
<evidence type="ECO:0000256" key="1">
    <source>
        <dbReference type="ARBA" id="ARBA00022722"/>
    </source>
</evidence>
<dbReference type="CDD" id="cd10455">
    <property type="entry name" value="GIY-YIG_SLX1"/>
    <property type="match status" value="1"/>
</dbReference>
<dbReference type="InterPro" id="IPR035901">
    <property type="entry name" value="GIY-YIG_endonuc_sf"/>
</dbReference>
<dbReference type="AlphaFoldDB" id="A0A4P9WNS9"/>
<dbReference type="Gene3D" id="3.30.40.10">
    <property type="entry name" value="Zinc/RING finger domain, C3HC4 (zinc finger)"/>
    <property type="match status" value="1"/>
</dbReference>
<dbReference type="GO" id="GO:0000724">
    <property type="term" value="P:double-strand break repair via homologous recombination"/>
    <property type="evidence" value="ECO:0007669"/>
    <property type="project" value="TreeGrafter"/>
</dbReference>
<evidence type="ECO:0000313" key="9">
    <source>
        <dbReference type="EMBL" id="RKO93358.1"/>
    </source>
</evidence>
<feature type="non-terminal residue" evidence="9">
    <location>
        <position position="1"/>
    </location>
</feature>
<dbReference type="InterPro" id="IPR048749">
    <property type="entry name" value="SLX1_C"/>
</dbReference>
<dbReference type="PANTHER" id="PTHR20208:SF10">
    <property type="entry name" value="STRUCTURE-SPECIFIC ENDONUCLEASE SUBUNIT SLX1"/>
    <property type="match status" value="1"/>
</dbReference>
<keyword evidence="2" id="KW-0255">Endonuclease</keyword>
<dbReference type="Proteomes" id="UP000269721">
    <property type="component" value="Unassembled WGS sequence"/>
</dbReference>
<dbReference type="Pfam" id="PF01541">
    <property type="entry name" value="GIY-YIG"/>
    <property type="match status" value="1"/>
</dbReference>
<evidence type="ECO:0000256" key="7">
    <source>
        <dbReference type="ARBA" id="ARBA00023242"/>
    </source>
</evidence>
<organism evidence="9 10">
    <name type="scientific">Blyttiomyces helicus</name>
    <dbReference type="NCBI Taxonomy" id="388810"/>
    <lineage>
        <taxon>Eukaryota</taxon>
        <taxon>Fungi</taxon>
        <taxon>Fungi incertae sedis</taxon>
        <taxon>Chytridiomycota</taxon>
        <taxon>Chytridiomycota incertae sedis</taxon>
        <taxon>Chytridiomycetes</taxon>
        <taxon>Chytridiomycetes incertae sedis</taxon>
        <taxon>Blyttiomyces</taxon>
    </lineage>
</organism>
<feature type="non-terminal residue" evidence="9">
    <location>
        <position position="205"/>
    </location>
</feature>
<dbReference type="Gene3D" id="3.40.1440.10">
    <property type="entry name" value="GIY-YIG endonuclease"/>
    <property type="match status" value="1"/>
</dbReference>
<dbReference type="InterPro" id="IPR050381">
    <property type="entry name" value="SLX1_endonuclease"/>
</dbReference>
<dbReference type="InterPro" id="IPR027520">
    <property type="entry name" value="Slx1"/>
</dbReference>
<dbReference type="OrthoDB" id="24645at2759"/>
<dbReference type="GO" id="GO:0033557">
    <property type="term" value="C:Slx1-Slx4 complex"/>
    <property type="evidence" value="ECO:0007669"/>
    <property type="project" value="InterPro"/>
</dbReference>
<dbReference type="Pfam" id="PF21202">
    <property type="entry name" value="SLX1_C"/>
    <property type="match status" value="1"/>
</dbReference>
<dbReference type="GO" id="GO:0017108">
    <property type="term" value="F:5'-flap endonuclease activity"/>
    <property type="evidence" value="ECO:0007669"/>
    <property type="project" value="InterPro"/>
</dbReference>
<evidence type="ECO:0000259" key="8">
    <source>
        <dbReference type="PROSITE" id="PS50164"/>
    </source>
</evidence>
<reference evidence="10" key="1">
    <citation type="journal article" date="2018" name="Nat. Microbiol.">
        <title>Leveraging single-cell genomics to expand the fungal tree of life.</title>
        <authorList>
            <person name="Ahrendt S.R."/>
            <person name="Quandt C.A."/>
            <person name="Ciobanu D."/>
            <person name="Clum A."/>
            <person name="Salamov A."/>
            <person name="Andreopoulos B."/>
            <person name="Cheng J.F."/>
            <person name="Woyke T."/>
            <person name="Pelin A."/>
            <person name="Henrissat B."/>
            <person name="Reynolds N.K."/>
            <person name="Benny G.L."/>
            <person name="Smith M.E."/>
            <person name="James T.Y."/>
            <person name="Grigoriev I.V."/>
        </authorList>
    </citation>
    <scope>NUCLEOTIDE SEQUENCE [LARGE SCALE GENOMIC DNA]</scope>
</reference>
<keyword evidence="4" id="KW-0378">Hydrolase</keyword>
<evidence type="ECO:0000256" key="5">
    <source>
        <dbReference type="ARBA" id="ARBA00023172"/>
    </source>
</evidence>
<feature type="domain" description="GIY-YIG" evidence="8">
    <location>
        <begin position="2"/>
        <end position="84"/>
    </location>
</feature>
<evidence type="ECO:0000313" key="10">
    <source>
        <dbReference type="Proteomes" id="UP000269721"/>
    </source>
</evidence>
<evidence type="ECO:0000256" key="4">
    <source>
        <dbReference type="ARBA" id="ARBA00022801"/>
    </source>
</evidence>
<dbReference type="EMBL" id="KZ994272">
    <property type="protein sequence ID" value="RKO93358.1"/>
    <property type="molecule type" value="Genomic_DNA"/>
</dbReference>
<keyword evidence="10" id="KW-1185">Reference proteome</keyword>
<evidence type="ECO:0000256" key="3">
    <source>
        <dbReference type="ARBA" id="ARBA00022763"/>
    </source>
</evidence>
<dbReference type="InterPro" id="IPR000305">
    <property type="entry name" value="GIY-YIG_endonuc"/>
</dbReference>
<evidence type="ECO:0000256" key="2">
    <source>
        <dbReference type="ARBA" id="ARBA00022759"/>
    </source>
</evidence>
<sequence length="205" mass="23831">PQFYGCYLLTSLKKTCKNHAYVGSTPNPLRRIRQHNGEIKGGAKKTERKRPWDMVLVVHGFPNKYAALQFEWAWQNPQRSRHFKQHFPGEYKGTRTEQMLPVKLRVLSAMLHLPQWVRWPLRVHFTNPAVASCFGQLDPPPRHKPHEWICCTRQKCSMIAHLPCLASWFLSREAEERCESARSELLPVSGSCPLCRIDLTWGDMV</sequence>
<dbReference type="SUPFAM" id="SSF82771">
    <property type="entry name" value="GIY-YIG endonuclease"/>
    <property type="match status" value="1"/>
</dbReference>
<protein>
    <recommendedName>
        <fullName evidence="8">GIY-YIG domain-containing protein</fullName>
    </recommendedName>
</protein>
<keyword evidence="7" id="KW-0539">Nucleus</keyword>
<accession>A0A4P9WNS9</accession>
<dbReference type="PANTHER" id="PTHR20208">
    <property type="entry name" value="STRUCTURE-SPECIFIC ENDONUCLEASE SUBUNIT SLX1"/>
    <property type="match status" value="1"/>
</dbReference>
<keyword evidence="5" id="KW-0233">DNA recombination</keyword>
<keyword evidence="1" id="KW-0540">Nuclease</keyword>
<evidence type="ECO:0000256" key="6">
    <source>
        <dbReference type="ARBA" id="ARBA00023204"/>
    </source>
</evidence>
<gene>
    <name evidence="9" type="ORF">BDK51DRAFT_8745</name>
</gene>
<keyword evidence="6" id="KW-0234">DNA repair</keyword>
<dbReference type="InterPro" id="IPR013083">
    <property type="entry name" value="Znf_RING/FYVE/PHD"/>
</dbReference>
<dbReference type="GO" id="GO:0008821">
    <property type="term" value="F:crossover junction DNA endonuclease activity"/>
    <property type="evidence" value="ECO:0007669"/>
    <property type="project" value="TreeGrafter"/>
</dbReference>